<keyword evidence="3 5" id="KW-0489">Methyltransferase</keyword>
<dbReference type="InterPro" id="IPR041370">
    <property type="entry name" value="Mlase_EEF1AKMT1/ZCCHC4"/>
</dbReference>
<evidence type="ECO:0000256" key="1">
    <source>
        <dbReference type="ARBA" id="ARBA00004496"/>
    </source>
</evidence>
<evidence type="ECO:0000256" key="6">
    <source>
        <dbReference type="SAM" id="MobiDB-lite"/>
    </source>
</evidence>
<sequence>MTGYESDEELTLSSSTLAALQEFYAERQSREEEFSKLQARVEILHAAGTSGQKLSMDLFAEDWNESQFWYSEETARLLATELLEGVTEDMTVAVVSAPSVFVAIKNILNEAPPEQPRPKLVLLEHDNRFGIFPEFVFYDFAQPLKLPDHLKGTCDRFIIDPPYLSEDCQTKTALTVRWLARSATTAAAAGGNQPSHPRLILCTGERMRTLALRLYKSFGLRTTDYEPKHARGLSNEFYSYANFESKDGAWGWRQEEEEEQGKGEGKGQL</sequence>
<evidence type="ECO:0000313" key="7">
    <source>
        <dbReference type="EMBL" id="KAL2268117.1"/>
    </source>
</evidence>
<keyword evidence="8" id="KW-1185">Reference proteome</keyword>
<comment type="function">
    <text evidence="5">S-adenosyl-L-methionine-dependent protein-lysine N-methyltransferase that trimethylates elongation factor 1-alpha at 'Lys-79'.</text>
</comment>
<evidence type="ECO:0000256" key="4">
    <source>
        <dbReference type="ARBA" id="ARBA00022679"/>
    </source>
</evidence>
<comment type="caution">
    <text evidence="7">The sequence shown here is derived from an EMBL/GenBank/DDBJ whole genome shotgun (WGS) entry which is preliminary data.</text>
</comment>
<comment type="subcellular location">
    <subcellularLocation>
        <location evidence="1 5">Cytoplasm</location>
    </subcellularLocation>
</comment>
<feature type="compositionally biased region" description="Basic and acidic residues" evidence="6">
    <location>
        <begin position="260"/>
        <end position="269"/>
    </location>
</feature>
<comment type="similarity">
    <text evidence="5">Belongs to the class I-like SAM-binding methyltransferase superfamily. EFM5 family.</text>
</comment>
<dbReference type="Pfam" id="PF10237">
    <property type="entry name" value="N6-adenineMlase"/>
    <property type="match status" value="1"/>
</dbReference>
<name>A0ABR4DCP3_9PEZI</name>
<keyword evidence="2 5" id="KW-0963">Cytoplasm</keyword>
<evidence type="ECO:0000313" key="8">
    <source>
        <dbReference type="Proteomes" id="UP001600064"/>
    </source>
</evidence>
<evidence type="ECO:0000256" key="3">
    <source>
        <dbReference type="ARBA" id="ARBA00022603"/>
    </source>
</evidence>
<feature type="region of interest" description="Disordered" evidence="6">
    <location>
        <begin position="250"/>
        <end position="269"/>
    </location>
</feature>
<organism evidence="7 8">
    <name type="scientific">Remersonia thermophila</name>
    <dbReference type="NCBI Taxonomy" id="72144"/>
    <lineage>
        <taxon>Eukaryota</taxon>
        <taxon>Fungi</taxon>
        <taxon>Dikarya</taxon>
        <taxon>Ascomycota</taxon>
        <taxon>Pezizomycotina</taxon>
        <taxon>Sordariomycetes</taxon>
        <taxon>Sordariomycetidae</taxon>
        <taxon>Sordariales</taxon>
        <taxon>Sordariales incertae sedis</taxon>
        <taxon>Remersonia</taxon>
    </lineage>
</organism>
<dbReference type="InterPro" id="IPR019369">
    <property type="entry name" value="Efm5/EEF1AKMT1"/>
</dbReference>
<gene>
    <name evidence="5" type="primary">EFM5</name>
    <name evidence="7" type="ORF">VTJ83DRAFT_2963</name>
</gene>
<accession>A0ABR4DCP3</accession>
<dbReference type="GeneID" id="98123935"/>
<evidence type="ECO:0000256" key="5">
    <source>
        <dbReference type="HAMAP-Rule" id="MF_03187"/>
    </source>
</evidence>
<dbReference type="RefSeq" id="XP_070866844.1">
    <property type="nucleotide sequence ID" value="XM_071009291.1"/>
</dbReference>
<dbReference type="PANTHER" id="PTHR13200">
    <property type="entry name" value="EEF1A LYSINE METHYLTRANSFERASE 1"/>
    <property type="match status" value="1"/>
</dbReference>
<keyword evidence="4 5" id="KW-0808">Transferase</keyword>
<dbReference type="Proteomes" id="UP001600064">
    <property type="component" value="Unassembled WGS sequence"/>
</dbReference>
<evidence type="ECO:0000256" key="2">
    <source>
        <dbReference type="ARBA" id="ARBA00022490"/>
    </source>
</evidence>
<reference evidence="7 8" key="1">
    <citation type="journal article" date="2024" name="Commun. Biol.">
        <title>Comparative genomic analysis of thermophilic fungi reveals convergent evolutionary adaptations and gene losses.</title>
        <authorList>
            <person name="Steindorff A.S."/>
            <person name="Aguilar-Pontes M.V."/>
            <person name="Robinson A.J."/>
            <person name="Andreopoulos B."/>
            <person name="LaButti K."/>
            <person name="Kuo A."/>
            <person name="Mondo S."/>
            <person name="Riley R."/>
            <person name="Otillar R."/>
            <person name="Haridas S."/>
            <person name="Lipzen A."/>
            <person name="Grimwood J."/>
            <person name="Schmutz J."/>
            <person name="Clum A."/>
            <person name="Reid I.D."/>
            <person name="Moisan M.C."/>
            <person name="Butler G."/>
            <person name="Nguyen T.T.M."/>
            <person name="Dewar K."/>
            <person name="Conant G."/>
            <person name="Drula E."/>
            <person name="Henrissat B."/>
            <person name="Hansel C."/>
            <person name="Singer S."/>
            <person name="Hutchinson M.I."/>
            <person name="de Vries R.P."/>
            <person name="Natvig D.O."/>
            <person name="Powell A.J."/>
            <person name="Tsang A."/>
            <person name="Grigoriev I.V."/>
        </authorList>
    </citation>
    <scope>NUCLEOTIDE SEQUENCE [LARGE SCALE GENOMIC DNA]</scope>
    <source>
        <strain evidence="7 8">ATCC 22073</strain>
    </source>
</reference>
<dbReference type="PANTHER" id="PTHR13200:SF0">
    <property type="entry name" value="EEF1A LYSINE METHYLTRANSFERASE 1"/>
    <property type="match status" value="1"/>
</dbReference>
<proteinExistence type="inferred from homology"/>
<dbReference type="HAMAP" id="MF_03187">
    <property type="entry name" value="Methyltr_EFM5"/>
    <property type="match status" value="1"/>
</dbReference>
<protein>
    <recommendedName>
        <fullName evidence="5">Protein-lysine N-methyltransferase EFM5</fullName>
        <ecNumber evidence="5">2.1.1.-</ecNumber>
    </recommendedName>
    <alternativeName>
        <fullName evidence="5">Elongation factor methyltransferase 5</fullName>
    </alternativeName>
</protein>
<dbReference type="EMBL" id="JAZGUE010000003">
    <property type="protein sequence ID" value="KAL2268117.1"/>
    <property type="molecule type" value="Genomic_DNA"/>
</dbReference>
<dbReference type="EC" id="2.1.1.-" evidence="5"/>